<accession>A0A6J4UZ08</accession>
<protein>
    <submittedName>
        <fullName evidence="1">Uncharacterized protein</fullName>
    </submittedName>
</protein>
<sequence length="44" mass="5295">GRPSDRRGRRFIGRCEDRDRDRWRIGADPLDVRRQQDRRSSLVG</sequence>
<organism evidence="1">
    <name type="scientific">uncultured Thermomicrobiales bacterium</name>
    <dbReference type="NCBI Taxonomy" id="1645740"/>
    <lineage>
        <taxon>Bacteria</taxon>
        <taxon>Pseudomonadati</taxon>
        <taxon>Thermomicrobiota</taxon>
        <taxon>Thermomicrobia</taxon>
        <taxon>Thermomicrobiales</taxon>
        <taxon>environmental samples</taxon>
    </lineage>
</organism>
<dbReference type="AlphaFoldDB" id="A0A6J4UZ08"/>
<dbReference type="EMBL" id="CADCWH010000255">
    <property type="protein sequence ID" value="CAA9560209.1"/>
    <property type="molecule type" value="Genomic_DNA"/>
</dbReference>
<name>A0A6J4UZ08_9BACT</name>
<reference evidence="1" key="1">
    <citation type="submission" date="2020-02" db="EMBL/GenBank/DDBJ databases">
        <authorList>
            <person name="Meier V. D."/>
        </authorList>
    </citation>
    <scope>NUCLEOTIDE SEQUENCE</scope>
    <source>
        <strain evidence="1">AVDCRST_MAG70</strain>
    </source>
</reference>
<feature type="non-terminal residue" evidence="1">
    <location>
        <position position="44"/>
    </location>
</feature>
<proteinExistence type="predicted"/>
<feature type="non-terminal residue" evidence="1">
    <location>
        <position position="1"/>
    </location>
</feature>
<gene>
    <name evidence="1" type="ORF">AVDCRST_MAG70-1604</name>
</gene>
<evidence type="ECO:0000313" key="1">
    <source>
        <dbReference type="EMBL" id="CAA9560209.1"/>
    </source>
</evidence>